<keyword evidence="2" id="KW-1185">Reference proteome</keyword>
<proteinExistence type="predicted"/>
<sequence>MALSDKATFGHQEPIVDKAFRPSSVTTITSFPSSISNRVVDSPIELPDGRLVCSAHKLTVCGKCCVDYSFMDEILEDDDKEESDGDVMLTEEEMKAFRERLIAKKGATFFLQNLSTHH</sequence>
<dbReference type="AlphaFoldDB" id="A0A0D2JMW2"/>
<dbReference type="EMBL" id="KN848086">
    <property type="protein sequence ID" value="KIX94677.1"/>
    <property type="molecule type" value="Genomic_DNA"/>
</dbReference>
<dbReference type="STRING" id="1442371.A0A0D2JMW2"/>
<dbReference type="Proteomes" id="UP000053411">
    <property type="component" value="Unassembled WGS sequence"/>
</dbReference>
<evidence type="ECO:0000313" key="2">
    <source>
        <dbReference type="Proteomes" id="UP000053411"/>
    </source>
</evidence>
<gene>
    <name evidence="1" type="ORF">Z520_09723</name>
</gene>
<dbReference type="OrthoDB" id="407198at2759"/>
<organism evidence="1 2">
    <name type="scientific">Fonsecaea multimorphosa CBS 102226</name>
    <dbReference type="NCBI Taxonomy" id="1442371"/>
    <lineage>
        <taxon>Eukaryota</taxon>
        <taxon>Fungi</taxon>
        <taxon>Dikarya</taxon>
        <taxon>Ascomycota</taxon>
        <taxon>Pezizomycotina</taxon>
        <taxon>Eurotiomycetes</taxon>
        <taxon>Chaetothyriomycetidae</taxon>
        <taxon>Chaetothyriales</taxon>
        <taxon>Herpotrichiellaceae</taxon>
        <taxon>Fonsecaea</taxon>
    </lineage>
</organism>
<dbReference type="RefSeq" id="XP_016628800.1">
    <property type="nucleotide sequence ID" value="XM_016780217.1"/>
</dbReference>
<dbReference type="GeneID" id="27715469"/>
<dbReference type="VEuPathDB" id="FungiDB:Z520_09723"/>
<name>A0A0D2JMW2_9EURO</name>
<protein>
    <submittedName>
        <fullName evidence="1">Uncharacterized protein</fullName>
    </submittedName>
</protein>
<reference evidence="1 2" key="1">
    <citation type="submission" date="2015-01" db="EMBL/GenBank/DDBJ databases">
        <title>The Genome Sequence of Fonsecaea multimorphosa CBS 102226.</title>
        <authorList>
            <consortium name="The Broad Institute Genomics Platform"/>
            <person name="Cuomo C."/>
            <person name="de Hoog S."/>
            <person name="Gorbushina A."/>
            <person name="Stielow B."/>
            <person name="Teixiera M."/>
            <person name="Abouelleil A."/>
            <person name="Chapman S.B."/>
            <person name="Priest M."/>
            <person name="Young S.K."/>
            <person name="Wortman J."/>
            <person name="Nusbaum C."/>
            <person name="Birren B."/>
        </authorList>
    </citation>
    <scope>NUCLEOTIDE SEQUENCE [LARGE SCALE GENOMIC DNA]</scope>
    <source>
        <strain evidence="1 2">CBS 102226</strain>
    </source>
</reference>
<evidence type="ECO:0000313" key="1">
    <source>
        <dbReference type="EMBL" id="KIX94677.1"/>
    </source>
</evidence>
<accession>A0A0D2JMW2</accession>